<dbReference type="EMBL" id="CP014546">
    <property type="protein sequence ID" value="AMN79896.1"/>
    <property type="molecule type" value="Genomic_DNA"/>
</dbReference>
<dbReference type="Proteomes" id="UP000070516">
    <property type="component" value="Chromosome"/>
</dbReference>
<accession>A0A127HZJ3</accession>
<proteinExistence type="predicted"/>
<dbReference type="KEGG" id="pazo:AYR47_16955"/>
<gene>
    <name evidence="1" type="ORF">AYR47_16955</name>
</gene>
<evidence type="ECO:0000313" key="2">
    <source>
        <dbReference type="Proteomes" id="UP000070516"/>
    </source>
</evidence>
<organism evidence="1 2">
    <name type="scientific">Pseudomonas azotoformans</name>
    <dbReference type="NCBI Taxonomy" id="47878"/>
    <lineage>
        <taxon>Bacteria</taxon>
        <taxon>Pseudomonadati</taxon>
        <taxon>Pseudomonadota</taxon>
        <taxon>Gammaproteobacteria</taxon>
        <taxon>Pseudomonadales</taxon>
        <taxon>Pseudomonadaceae</taxon>
        <taxon>Pseudomonas</taxon>
    </lineage>
</organism>
<evidence type="ECO:0000313" key="1">
    <source>
        <dbReference type="EMBL" id="AMN79896.1"/>
    </source>
</evidence>
<dbReference type="AlphaFoldDB" id="A0A127HZJ3"/>
<sequence>MGFCFGRSKIQPPYINLINTKRPQRNSSQKRLISMPFGNSMQSVSAFLVWCSTFSQGLIFYPQDAASTFFNEML</sequence>
<name>A0A127HZJ3_PSEAZ</name>
<protein>
    <submittedName>
        <fullName evidence="1">Uncharacterized protein</fullName>
    </submittedName>
</protein>
<reference evidence="1 2" key="1">
    <citation type="submission" date="2016-02" db="EMBL/GenBank/DDBJ databases">
        <title>Complete genome sequence of Pseudomonas azotoformans S4.</title>
        <authorList>
            <person name="Fang Y."/>
            <person name="Wu L."/>
            <person name="Feng G."/>
        </authorList>
    </citation>
    <scope>NUCLEOTIDE SEQUENCE [LARGE SCALE GENOMIC DNA]</scope>
    <source>
        <strain evidence="1 2">S4</strain>
    </source>
</reference>